<dbReference type="OrthoDB" id="1717591at2759"/>
<accession>A0A9Q1GTR4</accession>
<proteinExistence type="predicted"/>
<feature type="region of interest" description="Disordered" evidence="1">
    <location>
        <begin position="174"/>
        <end position="211"/>
    </location>
</feature>
<dbReference type="Proteomes" id="UP001153076">
    <property type="component" value="Unassembled WGS sequence"/>
</dbReference>
<evidence type="ECO:0008006" key="4">
    <source>
        <dbReference type="Google" id="ProtNLM"/>
    </source>
</evidence>
<dbReference type="PANTHER" id="PTHR23172">
    <property type="entry name" value="AUXILIN/CYCLIN G-ASSOCIATED KINASE-RELATED"/>
    <property type="match status" value="1"/>
</dbReference>
<dbReference type="FunFam" id="1.10.287.110:FF:000043">
    <property type="entry name" value="J-domain protein required for chloroplast accumulation response 1"/>
    <property type="match status" value="1"/>
</dbReference>
<sequence length="659" mass="73432">MASISRRERVLLGYAPDSPSSFHSERSSGVDYSDVFGGPPRRFSIQESRNGSIDSVDGETFRGSFGEKPVFGNEMGVRRRYPSEDFFDDIFRGDQSSPSCSQSPRIVPAWDSFSSGPASRVMSPSRPLPPSAEPPAKFSSDFVASSSAPQSWNSPSSYSSRFDQTIQSHDSLHADTRLPCRPSPLSHHNSVDSKESPKAAKLQDKHGTVEDSKRSVILLDSNQFHFSIYKWAGKGVALVMPVRRRVPSRSKESIKMNRCLTDTERGGIDIPDDQSLSFKSSRSARLHSESAESQTRDDIAQELSESAFNGSSVQSTEKQVQGDVDIHGLEDPIESDRKANNPKSPEKIKKFNLKTLGSFLQGERKDETMVVGKGEKEKKVKDKEKPSLDDFVPSRKLNKVKADSCREGKDDPQKGEAASASEVKHFVKIFNQESPSEAARHVQGQNESRRWKDTNRTLEVDEEIKPTAKNHDEEEASSVNWEAAPAEDTEMANGDSFLCGKQQSDVSSSSRVSPALDNEPITNGVRDFALNIKKMPEDDKLTKNLIQDRGIQAQVDKKDEMKSYENKIRQWSKGKEVNIRALLSTLQYVLWPNSGWKPVPLVDIIEANAVKRAYQKALLCLHPDKLQQKGAAAHEKFIAEKVFDVLQEAWDQFNSLGPP</sequence>
<feature type="compositionally biased region" description="Basic and acidic residues" evidence="1">
    <location>
        <begin position="324"/>
        <end position="349"/>
    </location>
</feature>
<keyword evidence="3" id="KW-1185">Reference proteome</keyword>
<reference evidence="2" key="1">
    <citation type="submission" date="2022-04" db="EMBL/GenBank/DDBJ databases">
        <title>Carnegiea gigantea Genome sequencing and assembly v2.</title>
        <authorList>
            <person name="Copetti D."/>
            <person name="Sanderson M.J."/>
            <person name="Burquez A."/>
            <person name="Wojciechowski M.F."/>
        </authorList>
    </citation>
    <scope>NUCLEOTIDE SEQUENCE</scope>
    <source>
        <strain evidence="2">SGP5-SGP5p</strain>
        <tissue evidence="2">Aerial part</tissue>
    </source>
</reference>
<feature type="region of interest" description="Disordered" evidence="1">
    <location>
        <begin position="263"/>
        <end position="352"/>
    </location>
</feature>
<feature type="compositionally biased region" description="Basic and acidic residues" evidence="1">
    <location>
        <begin position="286"/>
        <end position="299"/>
    </location>
</feature>
<dbReference type="Gene3D" id="1.10.287.110">
    <property type="entry name" value="DnaJ domain"/>
    <property type="match status" value="1"/>
</dbReference>
<evidence type="ECO:0000313" key="2">
    <source>
        <dbReference type="EMBL" id="KAJ8427582.1"/>
    </source>
</evidence>
<gene>
    <name evidence="2" type="ORF">Cgig2_006646</name>
</gene>
<dbReference type="GO" id="GO:0072318">
    <property type="term" value="P:clathrin coat disassembly"/>
    <property type="evidence" value="ECO:0007669"/>
    <property type="project" value="TreeGrafter"/>
</dbReference>
<comment type="caution">
    <text evidence="2">The sequence shown here is derived from an EMBL/GenBank/DDBJ whole genome shotgun (WGS) entry which is preliminary data.</text>
</comment>
<name>A0A9Q1GTR4_9CARY</name>
<feature type="compositionally biased region" description="Basic and acidic residues" evidence="1">
    <location>
        <begin position="400"/>
        <end position="414"/>
    </location>
</feature>
<feature type="compositionally biased region" description="Polar residues" evidence="1">
    <location>
        <begin position="94"/>
        <end position="104"/>
    </location>
</feature>
<organism evidence="2 3">
    <name type="scientific">Carnegiea gigantea</name>
    <dbReference type="NCBI Taxonomy" id="171969"/>
    <lineage>
        <taxon>Eukaryota</taxon>
        <taxon>Viridiplantae</taxon>
        <taxon>Streptophyta</taxon>
        <taxon>Embryophyta</taxon>
        <taxon>Tracheophyta</taxon>
        <taxon>Spermatophyta</taxon>
        <taxon>Magnoliopsida</taxon>
        <taxon>eudicotyledons</taxon>
        <taxon>Gunneridae</taxon>
        <taxon>Pentapetalae</taxon>
        <taxon>Caryophyllales</taxon>
        <taxon>Cactineae</taxon>
        <taxon>Cactaceae</taxon>
        <taxon>Cactoideae</taxon>
        <taxon>Echinocereeae</taxon>
        <taxon>Carnegiea</taxon>
    </lineage>
</organism>
<feature type="compositionally biased region" description="Polar residues" evidence="1">
    <location>
        <begin position="274"/>
        <end position="283"/>
    </location>
</feature>
<feature type="region of interest" description="Disordered" evidence="1">
    <location>
        <begin position="92"/>
        <end position="143"/>
    </location>
</feature>
<dbReference type="GO" id="GO:0005737">
    <property type="term" value="C:cytoplasm"/>
    <property type="evidence" value="ECO:0007669"/>
    <property type="project" value="TreeGrafter"/>
</dbReference>
<dbReference type="InterPro" id="IPR036869">
    <property type="entry name" value="J_dom_sf"/>
</dbReference>
<evidence type="ECO:0000313" key="3">
    <source>
        <dbReference type="Proteomes" id="UP001153076"/>
    </source>
</evidence>
<dbReference type="GO" id="GO:0072583">
    <property type="term" value="P:clathrin-dependent endocytosis"/>
    <property type="evidence" value="ECO:0007669"/>
    <property type="project" value="TreeGrafter"/>
</dbReference>
<feature type="region of interest" description="Disordered" evidence="1">
    <location>
        <begin position="367"/>
        <end position="479"/>
    </location>
</feature>
<dbReference type="PANTHER" id="PTHR23172:SF64">
    <property type="entry name" value="J DOMAIN-CONTAINING PROTEIN REQUIRED FOR CHLOROPLAST ACCUMULATION RESPONSE 1"/>
    <property type="match status" value="1"/>
</dbReference>
<dbReference type="SUPFAM" id="SSF46565">
    <property type="entry name" value="Chaperone J-domain"/>
    <property type="match status" value="1"/>
</dbReference>
<feature type="compositionally biased region" description="Polar residues" evidence="1">
    <location>
        <begin position="303"/>
        <end position="319"/>
    </location>
</feature>
<dbReference type="GO" id="GO:0031982">
    <property type="term" value="C:vesicle"/>
    <property type="evidence" value="ECO:0007669"/>
    <property type="project" value="TreeGrafter"/>
</dbReference>
<feature type="compositionally biased region" description="Basic and acidic residues" evidence="1">
    <location>
        <begin position="447"/>
        <end position="472"/>
    </location>
</feature>
<evidence type="ECO:0000256" key="1">
    <source>
        <dbReference type="SAM" id="MobiDB-lite"/>
    </source>
</evidence>
<dbReference type="AlphaFoldDB" id="A0A9Q1GTR4"/>
<protein>
    <recommendedName>
        <fullName evidence="4">J domain-containing protein required for chloroplast accumulation response 1</fullName>
    </recommendedName>
</protein>
<dbReference type="EMBL" id="JAKOGI010001127">
    <property type="protein sequence ID" value="KAJ8427582.1"/>
    <property type="molecule type" value="Genomic_DNA"/>
</dbReference>
<feature type="compositionally biased region" description="Basic and acidic residues" evidence="1">
    <location>
        <begin position="189"/>
        <end position="211"/>
    </location>
</feature>
<dbReference type="GO" id="GO:0030276">
    <property type="term" value="F:clathrin binding"/>
    <property type="evidence" value="ECO:0007669"/>
    <property type="project" value="TreeGrafter"/>
</dbReference>
<feature type="region of interest" description="Disordered" evidence="1">
    <location>
        <begin position="14"/>
        <end position="69"/>
    </location>
</feature>
<feature type="compositionally biased region" description="Basic and acidic residues" evidence="1">
    <location>
        <begin position="367"/>
        <end position="388"/>
    </location>
</feature>